<comment type="caution">
    <text evidence="3">The sequence shown here is derived from an EMBL/GenBank/DDBJ whole genome shotgun (WGS) entry which is preliminary data.</text>
</comment>
<reference evidence="3" key="1">
    <citation type="submission" date="2023-03" db="EMBL/GenBank/DDBJ databases">
        <title>Massive genome expansion in bonnet fungi (Mycena s.s.) driven by repeated elements and novel gene families across ecological guilds.</title>
        <authorList>
            <consortium name="Lawrence Berkeley National Laboratory"/>
            <person name="Harder C.B."/>
            <person name="Miyauchi S."/>
            <person name="Viragh M."/>
            <person name="Kuo A."/>
            <person name="Thoen E."/>
            <person name="Andreopoulos B."/>
            <person name="Lu D."/>
            <person name="Skrede I."/>
            <person name="Drula E."/>
            <person name="Henrissat B."/>
            <person name="Morin E."/>
            <person name="Kohler A."/>
            <person name="Barry K."/>
            <person name="LaButti K."/>
            <person name="Morin E."/>
            <person name="Salamov A."/>
            <person name="Lipzen A."/>
            <person name="Mereny Z."/>
            <person name="Hegedus B."/>
            <person name="Baldrian P."/>
            <person name="Stursova M."/>
            <person name="Weitz H."/>
            <person name="Taylor A."/>
            <person name="Grigoriev I.V."/>
            <person name="Nagy L.G."/>
            <person name="Martin F."/>
            <person name="Kauserud H."/>
        </authorList>
    </citation>
    <scope>NUCLEOTIDE SEQUENCE</scope>
    <source>
        <strain evidence="3">CBHHK067</strain>
    </source>
</reference>
<dbReference type="InterPro" id="IPR046522">
    <property type="entry name" value="DUF6699"/>
</dbReference>
<keyword evidence="4" id="KW-1185">Reference proteome</keyword>
<feature type="region of interest" description="Disordered" evidence="1">
    <location>
        <begin position="17"/>
        <end position="45"/>
    </location>
</feature>
<evidence type="ECO:0000313" key="3">
    <source>
        <dbReference type="EMBL" id="KAJ7691542.1"/>
    </source>
</evidence>
<organism evidence="3 4">
    <name type="scientific">Mycena rosella</name>
    <name type="common">Pink bonnet</name>
    <name type="synonym">Agaricus rosellus</name>
    <dbReference type="NCBI Taxonomy" id="1033263"/>
    <lineage>
        <taxon>Eukaryota</taxon>
        <taxon>Fungi</taxon>
        <taxon>Dikarya</taxon>
        <taxon>Basidiomycota</taxon>
        <taxon>Agaricomycotina</taxon>
        <taxon>Agaricomycetes</taxon>
        <taxon>Agaricomycetidae</taxon>
        <taxon>Agaricales</taxon>
        <taxon>Marasmiineae</taxon>
        <taxon>Mycenaceae</taxon>
        <taxon>Mycena</taxon>
    </lineage>
</organism>
<feature type="compositionally biased region" description="Pro residues" evidence="1">
    <location>
        <begin position="29"/>
        <end position="45"/>
    </location>
</feature>
<feature type="domain" description="DUF6699" evidence="2">
    <location>
        <begin position="73"/>
        <end position="201"/>
    </location>
</feature>
<dbReference type="Pfam" id="PF20415">
    <property type="entry name" value="DUF6699"/>
    <property type="match status" value="1"/>
</dbReference>
<name>A0AAD7DHH0_MYCRO</name>
<proteinExistence type="predicted"/>
<evidence type="ECO:0000259" key="2">
    <source>
        <dbReference type="Pfam" id="PF20415"/>
    </source>
</evidence>
<dbReference type="EMBL" id="JARKIE010000057">
    <property type="protein sequence ID" value="KAJ7691542.1"/>
    <property type="molecule type" value="Genomic_DNA"/>
</dbReference>
<evidence type="ECO:0000256" key="1">
    <source>
        <dbReference type="SAM" id="MobiDB-lite"/>
    </source>
</evidence>
<evidence type="ECO:0000313" key="4">
    <source>
        <dbReference type="Proteomes" id="UP001221757"/>
    </source>
</evidence>
<dbReference type="AlphaFoldDB" id="A0AAD7DHH0"/>
<protein>
    <recommendedName>
        <fullName evidence="2">DUF6699 domain-containing protein</fullName>
    </recommendedName>
</protein>
<sequence>MSTKEVHWKLTVEEYAARDSPESWTTLLPTPPPAPAPAPPPPTPPAAAVPLVTPLEVHAALGTVQPLLDFSFPSDAFRRNPQLTESLLAAPACAPARGALCIRIAAGAFKAVLGVEHAPKGEPVTVGDVLTTIQRELRLHDYGAAPPAAEPYMRRRIETVNGYCEGRNPELEAANIVAEREGKGRVVDLLLGHTLFAGLAVREECADHCWQLELTVPERYMAVE</sequence>
<accession>A0AAD7DHH0</accession>
<gene>
    <name evidence="3" type="ORF">B0H17DRAFT_1062883</name>
</gene>
<dbReference type="Proteomes" id="UP001221757">
    <property type="component" value="Unassembled WGS sequence"/>
</dbReference>